<dbReference type="Gene3D" id="3.30.70.1060">
    <property type="entry name" value="Dimeric alpha+beta barrel"/>
    <property type="match status" value="1"/>
</dbReference>
<accession>A0A848KPN3</accession>
<dbReference type="PANTHER" id="PTHR37828">
    <property type="entry name" value="GSR2449 PROTEIN"/>
    <property type="match status" value="1"/>
</dbReference>
<comment type="caution">
    <text evidence="3">The sequence shown here is derived from an EMBL/GenBank/DDBJ whole genome shotgun (WGS) entry which is preliminary data.</text>
</comment>
<dbReference type="InterPro" id="IPR005545">
    <property type="entry name" value="YCII"/>
</dbReference>
<gene>
    <name evidence="3" type="ORF">HH308_01545</name>
</gene>
<evidence type="ECO:0000259" key="2">
    <source>
        <dbReference type="Pfam" id="PF03795"/>
    </source>
</evidence>
<dbReference type="PANTHER" id="PTHR37828:SF1">
    <property type="entry name" value="YCII-RELATED DOMAIN-CONTAINING PROTEIN"/>
    <property type="match status" value="1"/>
</dbReference>
<dbReference type="Proteomes" id="UP000550729">
    <property type="component" value="Unassembled WGS sequence"/>
</dbReference>
<proteinExistence type="inferred from homology"/>
<protein>
    <recommendedName>
        <fullName evidence="2">YCII-related domain-containing protein</fullName>
    </recommendedName>
</protein>
<comment type="similarity">
    <text evidence="1">Belongs to the YciI family.</text>
</comment>
<sequence>MAVFLVEYTYPPEKLPLRDEHRPAHRAWLSEQVDAGRMLIAGPLTDGSGGLFLVRGDDADSTREFVAADPFQQVGGVSAVRVQEWTPVFGPFTA</sequence>
<dbReference type="InterPro" id="IPR011008">
    <property type="entry name" value="Dimeric_a/b-barrel"/>
</dbReference>
<dbReference type="SUPFAM" id="SSF54909">
    <property type="entry name" value="Dimeric alpha+beta barrel"/>
    <property type="match status" value="1"/>
</dbReference>
<reference evidence="3 4" key="1">
    <citation type="submission" date="2020-04" db="EMBL/GenBank/DDBJ databases">
        <title>Gordonia sp. nov. TBRC 11910.</title>
        <authorList>
            <person name="Suriyachadkun C."/>
        </authorList>
    </citation>
    <scope>NUCLEOTIDE SEQUENCE [LARGE SCALE GENOMIC DNA]</scope>
    <source>
        <strain evidence="3 4">TBRC 11910</strain>
    </source>
</reference>
<evidence type="ECO:0000313" key="4">
    <source>
        <dbReference type="Proteomes" id="UP000550729"/>
    </source>
</evidence>
<evidence type="ECO:0000313" key="3">
    <source>
        <dbReference type="EMBL" id="NMN99896.1"/>
    </source>
</evidence>
<organism evidence="3 4">
    <name type="scientific">Gordonia asplenii</name>
    <dbReference type="NCBI Taxonomy" id="2725283"/>
    <lineage>
        <taxon>Bacteria</taxon>
        <taxon>Bacillati</taxon>
        <taxon>Actinomycetota</taxon>
        <taxon>Actinomycetes</taxon>
        <taxon>Mycobacteriales</taxon>
        <taxon>Gordoniaceae</taxon>
        <taxon>Gordonia</taxon>
    </lineage>
</organism>
<keyword evidence="4" id="KW-1185">Reference proteome</keyword>
<evidence type="ECO:0000256" key="1">
    <source>
        <dbReference type="ARBA" id="ARBA00007689"/>
    </source>
</evidence>
<dbReference type="AlphaFoldDB" id="A0A848KPN3"/>
<name>A0A848KPN3_9ACTN</name>
<dbReference type="Pfam" id="PF03795">
    <property type="entry name" value="YCII"/>
    <property type="match status" value="1"/>
</dbReference>
<dbReference type="EMBL" id="JABBNB010000001">
    <property type="protein sequence ID" value="NMN99896.1"/>
    <property type="molecule type" value="Genomic_DNA"/>
</dbReference>
<feature type="domain" description="YCII-related" evidence="2">
    <location>
        <begin position="4"/>
        <end position="86"/>
    </location>
</feature>